<dbReference type="SUPFAM" id="SSF46626">
    <property type="entry name" value="Cytochrome c"/>
    <property type="match status" value="3"/>
</dbReference>
<keyword evidence="8" id="KW-0732">Signal</keyword>
<feature type="binding site" description="axial binding residue" evidence="7">
    <location>
        <position position="44"/>
    </location>
    <ligand>
        <name>heme c</name>
        <dbReference type="ChEBI" id="CHEBI:61717"/>
        <label>1</label>
    </ligand>
    <ligandPart>
        <name>Fe</name>
        <dbReference type="ChEBI" id="CHEBI:18248"/>
    </ligandPart>
</feature>
<feature type="binding site" description="axial binding residue" evidence="7">
    <location>
        <position position="190"/>
    </location>
    <ligand>
        <name>heme c</name>
        <dbReference type="ChEBI" id="CHEBI:61717"/>
        <label>2</label>
    </ligand>
    <ligandPart>
        <name>Fe</name>
        <dbReference type="ChEBI" id="CHEBI:18248"/>
    </ligandPart>
</feature>
<evidence type="ECO:0000256" key="1">
    <source>
        <dbReference type="ARBA" id="ARBA00022448"/>
    </source>
</evidence>
<keyword evidence="5 7" id="KW-0408">Iron</keyword>
<evidence type="ECO:0000256" key="5">
    <source>
        <dbReference type="ARBA" id="ARBA00023004"/>
    </source>
</evidence>
<reference evidence="10 11" key="1">
    <citation type="submission" date="2017-04" db="EMBL/GenBank/DDBJ databases">
        <title>Presence of VIM-2 positive Pseudomonas species in chickens and their surrounding environment.</title>
        <authorList>
            <person name="Zhang R."/>
        </authorList>
    </citation>
    <scope>NUCLEOTIDE SEQUENCE [LARGE SCALE GENOMIC DNA]</scope>
    <source>
        <strain evidence="10 11">DZ-C18</strain>
    </source>
</reference>
<dbReference type="EMBL" id="NBWC01000041">
    <property type="protein sequence ID" value="ORL60088.1"/>
    <property type="molecule type" value="Genomic_DNA"/>
</dbReference>
<dbReference type="OrthoDB" id="9811281at2"/>
<dbReference type="PROSITE" id="PS51007">
    <property type="entry name" value="CYTC"/>
    <property type="match status" value="3"/>
</dbReference>
<dbReference type="RefSeq" id="WP_084858838.1">
    <property type="nucleotide sequence ID" value="NZ_NBWC01000041.1"/>
</dbReference>
<evidence type="ECO:0000313" key="11">
    <source>
        <dbReference type="Proteomes" id="UP000193675"/>
    </source>
</evidence>
<dbReference type="GO" id="GO:0020037">
    <property type="term" value="F:heme binding"/>
    <property type="evidence" value="ECO:0007669"/>
    <property type="project" value="InterPro"/>
</dbReference>
<sequence>MLRVLSGLALAVGAVLSLGAQAADQAQVKRGEYLARAADCMACHTAEGGAPFAGGLPIHSPFGTIYGTNITSDKQYGIGDYSSDEFFAALTEGKRKDGANLYPAMPYTSYHLLKREDADAIHAYLMTVPPINRPAPETSLSFPFNVRMGLAGWNMLYGKSVQLQPTEGKSEAWQRGQYMVEVLGHCGECHTPRNSIGALEQDKRLTGGLLGGYLAPSLLAQDLAERGWTQPDLTTFLKHGISAQGSMFNEMFPVVHHSTQHLEDADLAAMATYLLGDQPPAAKVVQAVPVDKLGESALRGRQQYLNVCAGCHGVEGEGKPHIAVAMQGNTVLRQADSRNLAKVILEGIREQQFTGFERMQPMPGFADKLDDQQVADLVNYLREAWGGLPGDFSAQQLAHLSPE</sequence>
<dbReference type="InterPro" id="IPR014353">
    <property type="entry name" value="Membr-bd_ADH_cyt_c"/>
</dbReference>
<keyword evidence="2 6" id="KW-0349">Heme</keyword>
<proteinExistence type="predicted"/>
<feature type="binding site" description="covalent" evidence="6">
    <location>
        <position position="43"/>
    </location>
    <ligand>
        <name>heme c</name>
        <dbReference type="ChEBI" id="CHEBI:61717"/>
        <label>1</label>
    </ligand>
</feature>
<dbReference type="GO" id="GO:0009055">
    <property type="term" value="F:electron transfer activity"/>
    <property type="evidence" value="ECO:0007669"/>
    <property type="project" value="InterPro"/>
</dbReference>
<name>A0A1X0ZPG6_PSEPU</name>
<feature type="binding site" description="covalent" evidence="6">
    <location>
        <position position="308"/>
    </location>
    <ligand>
        <name>heme c</name>
        <dbReference type="ChEBI" id="CHEBI:61717"/>
        <label>3</label>
    </ligand>
</feature>
<keyword evidence="4" id="KW-0249">Electron transport</keyword>
<accession>A0A1X0ZPG6</accession>
<dbReference type="InterPro" id="IPR051459">
    <property type="entry name" value="Cytochrome_c-type_DH"/>
</dbReference>
<feature type="signal peptide" evidence="8">
    <location>
        <begin position="1"/>
        <end position="22"/>
    </location>
</feature>
<dbReference type="PIRSF" id="PIRSF000018">
    <property type="entry name" value="Mb_ADH_cyt_c"/>
    <property type="match status" value="1"/>
</dbReference>
<dbReference type="Proteomes" id="UP000193675">
    <property type="component" value="Unassembled WGS sequence"/>
</dbReference>
<feature type="domain" description="Cytochrome c" evidence="9">
    <location>
        <begin position="295"/>
        <end position="385"/>
    </location>
</feature>
<feature type="domain" description="Cytochrome c" evidence="9">
    <location>
        <begin position="171"/>
        <end position="278"/>
    </location>
</feature>
<evidence type="ECO:0000256" key="8">
    <source>
        <dbReference type="SAM" id="SignalP"/>
    </source>
</evidence>
<keyword evidence="3 7" id="KW-0479">Metal-binding</keyword>
<dbReference type="GO" id="GO:0016020">
    <property type="term" value="C:membrane"/>
    <property type="evidence" value="ECO:0007669"/>
    <property type="project" value="InterPro"/>
</dbReference>
<dbReference type="PANTHER" id="PTHR35008">
    <property type="entry name" value="BLL4482 PROTEIN-RELATED"/>
    <property type="match status" value="1"/>
</dbReference>
<feature type="binding site" description="covalent" evidence="6">
    <location>
        <position position="186"/>
    </location>
    <ligand>
        <name>heme c</name>
        <dbReference type="ChEBI" id="CHEBI:61717"/>
        <label>2</label>
    </ligand>
</feature>
<feature type="chain" id="PRO_5012326366" evidence="8">
    <location>
        <begin position="23"/>
        <end position="403"/>
    </location>
</feature>
<dbReference type="InterPro" id="IPR009056">
    <property type="entry name" value="Cyt_c-like_dom"/>
</dbReference>
<comment type="cofactor">
    <cofactor evidence="6">
        <name>heme c</name>
        <dbReference type="ChEBI" id="CHEBI:61717"/>
    </cofactor>
    <text evidence="6">Binds 3 heme c groups covalently per subunit.</text>
</comment>
<organism evidence="10 11">
    <name type="scientific">Pseudomonas putida</name>
    <name type="common">Arthrobacter siderocapsulatus</name>
    <dbReference type="NCBI Taxonomy" id="303"/>
    <lineage>
        <taxon>Bacteria</taxon>
        <taxon>Pseudomonadati</taxon>
        <taxon>Pseudomonadota</taxon>
        <taxon>Gammaproteobacteria</taxon>
        <taxon>Pseudomonadales</taxon>
        <taxon>Pseudomonadaceae</taxon>
        <taxon>Pseudomonas</taxon>
    </lineage>
</organism>
<feature type="binding site" description="covalent" evidence="6">
    <location>
        <position position="311"/>
    </location>
    <ligand>
        <name>heme c</name>
        <dbReference type="ChEBI" id="CHEBI:61717"/>
        <label>3</label>
    </ligand>
</feature>
<keyword evidence="1" id="KW-0813">Transport</keyword>
<evidence type="ECO:0000259" key="9">
    <source>
        <dbReference type="PROSITE" id="PS51007"/>
    </source>
</evidence>
<dbReference type="GO" id="GO:0005506">
    <property type="term" value="F:iron ion binding"/>
    <property type="evidence" value="ECO:0007669"/>
    <property type="project" value="InterPro"/>
</dbReference>
<dbReference type="InterPro" id="IPR036909">
    <property type="entry name" value="Cyt_c-like_dom_sf"/>
</dbReference>
<feature type="domain" description="Cytochrome c" evidence="9">
    <location>
        <begin position="26"/>
        <end position="129"/>
    </location>
</feature>
<dbReference type="InterPro" id="IPR008168">
    <property type="entry name" value="Cyt_C_IC"/>
</dbReference>
<evidence type="ECO:0000256" key="2">
    <source>
        <dbReference type="ARBA" id="ARBA00022617"/>
    </source>
</evidence>
<dbReference type="AlphaFoldDB" id="A0A1X0ZPG6"/>
<dbReference type="PRINTS" id="PR00605">
    <property type="entry name" value="CYTCHROMECIC"/>
</dbReference>
<evidence type="ECO:0000256" key="3">
    <source>
        <dbReference type="ARBA" id="ARBA00022723"/>
    </source>
</evidence>
<feature type="binding site" description="axial binding residue" evidence="7">
    <location>
        <position position="312"/>
    </location>
    <ligand>
        <name>heme c</name>
        <dbReference type="ChEBI" id="CHEBI:61717"/>
        <label>3</label>
    </ligand>
    <ligandPart>
        <name>Fe</name>
        <dbReference type="ChEBI" id="CHEBI:18248"/>
    </ligandPart>
</feature>
<evidence type="ECO:0000256" key="4">
    <source>
        <dbReference type="ARBA" id="ARBA00022982"/>
    </source>
</evidence>
<evidence type="ECO:0000256" key="6">
    <source>
        <dbReference type="PIRSR" id="PIRSR000018-50"/>
    </source>
</evidence>
<comment type="caution">
    <text evidence="10">The sequence shown here is derived from an EMBL/GenBank/DDBJ whole genome shotgun (WGS) entry which is preliminary data.</text>
</comment>
<evidence type="ECO:0000256" key="7">
    <source>
        <dbReference type="PIRSR" id="PIRSR000018-51"/>
    </source>
</evidence>
<dbReference type="GO" id="GO:0016614">
    <property type="term" value="F:oxidoreductase activity, acting on CH-OH group of donors"/>
    <property type="evidence" value="ECO:0007669"/>
    <property type="project" value="InterPro"/>
</dbReference>
<dbReference type="Gene3D" id="1.10.760.10">
    <property type="entry name" value="Cytochrome c-like domain"/>
    <property type="match status" value="2"/>
</dbReference>
<gene>
    <name evidence="10" type="ORF">B7H17_22770</name>
</gene>
<dbReference type="Pfam" id="PF00034">
    <property type="entry name" value="Cytochrom_C"/>
    <property type="match status" value="2"/>
</dbReference>
<feature type="binding site" description="covalent" evidence="6">
    <location>
        <position position="40"/>
    </location>
    <ligand>
        <name>heme c</name>
        <dbReference type="ChEBI" id="CHEBI:61717"/>
        <label>1</label>
    </ligand>
</feature>
<protein>
    <submittedName>
        <fullName evidence="10">Cytochrome C oxidase Cbb3</fullName>
    </submittedName>
</protein>
<dbReference type="PANTHER" id="PTHR35008:SF4">
    <property type="entry name" value="BLL4482 PROTEIN"/>
    <property type="match status" value="1"/>
</dbReference>
<evidence type="ECO:0000313" key="10">
    <source>
        <dbReference type="EMBL" id="ORL60088.1"/>
    </source>
</evidence>
<feature type="binding site" description="covalent" evidence="6">
    <location>
        <position position="189"/>
    </location>
    <ligand>
        <name>heme c</name>
        <dbReference type="ChEBI" id="CHEBI:61717"/>
        <label>2</label>
    </ligand>
</feature>